<evidence type="ECO:0000256" key="1">
    <source>
        <dbReference type="ARBA" id="ARBA00022448"/>
    </source>
</evidence>
<sequence length="309" mass="33705">MVEIATMHTRTPLLTYSLCLFCVLSSPLILPDSTGALVAEEVSVKDCRLSFVNRTTYSTQRPGVVAYVPREGAIIDATKVVVKLQDEVAAANLKLAEARASTDIEIQSARKSALAAAAEYDAAVEANRISSASNPVYPSTHMTRLRLDAEAAQLQVEKARYEQHLNLLAAEQARAELGTYHVYAKDKGLVTRVFKRIGEGVQQGESIVQVVNTETMRIEGFVDVEAVEKVRVGMPVRVTFQVPGSNSMKASKPYTGQLGFVDVSVQNLSRNVRVWAEVSNPDGLLREGLDPTMAILIDEDAQPQKSQSE</sequence>
<keyword evidence="2" id="KW-0175">Coiled coil</keyword>
<dbReference type="InterPro" id="IPR051909">
    <property type="entry name" value="MFP_Cation_Efflux"/>
</dbReference>
<organism evidence="3 4">
    <name type="scientific">Thalassoglobus neptunius</name>
    <dbReference type="NCBI Taxonomy" id="1938619"/>
    <lineage>
        <taxon>Bacteria</taxon>
        <taxon>Pseudomonadati</taxon>
        <taxon>Planctomycetota</taxon>
        <taxon>Planctomycetia</taxon>
        <taxon>Planctomycetales</taxon>
        <taxon>Planctomycetaceae</taxon>
        <taxon>Thalassoglobus</taxon>
    </lineage>
</organism>
<dbReference type="Proteomes" id="UP000317243">
    <property type="component" value="Unassembled WGS sequence"/>
</dbReference>
<evidence type="ECO:0000313" key="3">
    <source>
        <dbReference type="EMBL" id="TWT56761.1"/>
    </source>
</evidence>
<evidence type="ECO:0000256" key="2">
    <source>
        <dbReference type="SAM" id="Coils"/>
    </source>
</evidence>
<reference evidence="3 4" key="1">
    <citation type="submission" date="2019-02" db="EMBL/GenBank/DDBJ databases">
        <title>Deep-cultivation of Planctomycetes and their phenomic and genomic characterization uncovers novel biology.</title>
        <authorList>
            <person name="Wiegand S."/>
            <person name="Jogler M."/>
            <person name="Boedeker C."/>
            <person name="Pinto D."/>
            <person name="Vollmers J."/>
            <person name="Rivas-Marin E."/>
            <person name="Kohn T."/>
            <person name="Peeters S.H."/>
            <person name="Heuer A."/>
            <person name="Rast P."/>
            <person name="Oberbeckmann S."/>
            <person name="Bunk B."/>
            <person name="Jeske O."/>
            <person name="Meyerdierks A."/>
            <person name="Storesund J.E."/>
            <person name="Kallscheuer N."/>
            <person name="Luecker S."/>
            <person name="Lage O.M."/>
            <person name="Pohl T."/>
            <person name="Merkel B.J."/>
            <person name="Hornburger P."/>
            <person name="Mueller R.-W."/>
            <person name="Bruemmer F."/>
            <person name="Labrenz M."/>
            <person name="Spormann A.M."/>
            <person name="Op Den Camp H."/>
            <person name="Overmann J."/>
            <person name="Amann R."/>
            <person name="Jetten M.S.M."/>
            <person name="Mascher T."/>
            <person name="Medema M.H."/>
            <person name="Devos D.P."/>
            <person name="Kaster A.-K."/>
            <person name="Ovreas L."/>
            <person name="Rohde M."/>
            <person name="Galperin M.Y."/>
            <person name="Jogler C."/>
        </authorList>
    </citation>
    <scope>NUCLEOTIDE SEQUENCE [LARGE SCALE GENOMIC DNA]</scope>
    <source>
        <strain evidence="3 4">KOR42</strain>
    </source>
</reference>
<dbReference type="PANTHER" id="PTHR30097:SF4">
    <property type="entry name" value="SLR6042 PROTEIN"/>
    <property type="match status" value="1"/>
</dbReference>
<accession>A0A5C5X399</accession>
<dbReference type="GO" id="GO:0060003">
    <property type="term" value="P:copper ion export"/>
    <property type="evidence" value="ECO:0007669"/>
    <property type="project" value="TreeGrafter"/>
</dbReference>
<dbReference type="SUPFAM" id="SSF111369">
    <property type="entry name" value="HlyD-like secretion proteins"/>
    <property type="match status" value="1"/>
</dbReference>
<protein>
    <submittedName>
        <fullName evidence="3">HlyD family secretion protein</fullName>
    </submittedName>
</protein>
<feature type="coiled-coil region" evidence="2">
    <location>
        <begin position="142"/>
        <end position="171"/>
    </location>
</feature>
<name>A0A5C5X399_9PLAN</name>
<dbReference type="Gene3D" id="2.40.30.170">
    <property type="match status" value="1"/>
</dbReference>
<dbReference type="GO" id="GO:0015679">
    <property type="term" value="P:plasma membrane copper ion transport"/>
    <property type="evidence" value="ECO:0007669"/>
    <property type="project" value="TreeGrafter"/>
</dbReference>
<gene>
    <name evidence="3" type="ORF">KOR42_01160</name>
</gene>
<dbReference type="GO" id="GO:0030313">
    <property type="term" value="C:cell envelope"/>
    <property type="evidence" value="ECO:0007669"/>
    <property type="project" value="TreeGrafter"/>
</dbReference>
<dbReference type="OrthoDB" id="289718at2"/>
<keyword evidence="4" id="KW-1185">Reference proteome</keyword>
<dbReference type="PANTHER" id="PTHR30097">
    <property type="entry name" value="CATION EFFLUX SYSTEM PROTEIN CUSB"/>
    <property type="match status" value="1"/>
</dbReference>
<dbReference type="AlphaFoldDB" id="A0A5C5X399"/>
<proteinExistence type="predicted"/>
<evidence type="ECO:0000313" key="4">
    <source>
        <dbReference type="Proteomes" id="UP000317243"/>
    </source>
</evidence>
<keyword evidence="1" id="KW-0813">Transport</keyword>
<dbReference type="EMBL" id="SIHI01000001">
    <property type="protein sequence ID" value="TWT56761.1"/>
    <property type="molecule type" value="Genomic_DNA"/>
</dbReference>
<comment type="caution">
    <text evidence="3">The sequence shown here is derived from an EMBL/GenBank/DDBJ whole genome shotgun (WGS) entry which is preliminary data.</text>
</comment>